<dbReference type="GO" id="GO:0005789">
    <property type="term" value="C:endoplasmic reticulum membrane"/>
    <property type="evidence" value="ECO:0007669"/>
    <property type="project" value="UniProtKB-SubCell"/>
</dbReference>
<evidence type="ECO:0000256" key="3">
    <source>
        <dbReference type="ARBA" id="ARBA00022824"/>
    </source>
</evidence>
<dbReference type="PROSITE" id="PS50845">
    <property type="entry name" value="RETICULON"/>
    <property type="match status" value="1"/>
</dbReference>
<dbReference type="PANTHER" id="PTHR10994">
    <property type="entry name" value="RETICULON"/>
    <property type="match status" value="1"/>
</dbReference>
<dbReference type="InterPro" id="IPR045064">
    <property type="entry name" value="Reticulon-like"/>
</dbReference>
<accession>A0A6A6L2G2</accession>
<comment type="subcellular location">
    <subcellularLocation>
        <location evidence="1 6">Endoplasmic reticulum membrane</location>
        <topology evidence="1 6">Multi-pass membrane protein</topology>
    </subcellularLocation>
</comment>
<keyword evidence="4 6" id="KW-1133">Transmembrane helix</keyword>
<feature type="transmembrane region" description="Helical" evidence="6">
    <location>
        <begin position="50"/>
        <end position="70"/>
    </location>
</feature>
<keyword evidence="2 6" id="KW-0812">Transmembrane</keyword>
<keyword evidence="3 6" id="KW-0256">Endoplasmic reticulum</keyword>
<evidence type="ECO:0000256" key="2">
    <source>
        <dbReference type="ARBA" id="ARBA00022692"/>
    </source>
</evidence>
<dbReference type="AlphaFoldDB" id="A0A6A6L2G2"/>
<evidence type="ECO:0000256" key="4">
    <source>
        <dbReference type="ARBA" id="ARBA00022989"/>
    </source>
</evidence>
<dbReference type="Proteomes" id="UP000467840">
    <property type="component" value="Chromosome 7"/>
</dbReference>
<name>A0A6A6L2G2_HEVBR</name>
<feature type="domain" description="Reticulon" evidence="7">
    <location>
        <begin position="15"/>
        <end position="202"/>
    </location>
</feature>
<evidence type="ECO:0000313" key="8">
    <source>
        <dbReference type="EMBL" id="KAF2295104.1"/>
    </source>
</evidence>
<proteinExistence type="predicted"/>
<dbReference type="EMBL" id="JAAGAX010000013">
    <property type="protein sequence ID" value="KAF2295104.1"/>
    <property type="molecule type" value="Genomic_DNA"/>
</dbReference>
<evidence type="ECO:0000256" key="1">
    <source>
        <dbReference type="ARBA" id="ARBA00004477"/>
    </source>
</evidence>
<evidence type="ECO:0000256" key="6">
    <source>
        <dbReference type="RuleBase" id="RU363132"/>
    </source>
</evidence>
<gene>
    <name evidence="8" type="ORF">GH714_031512</name>
</gene>
<dbReference type="GO" id="GO:0009617">
    <property type="term" value="P:response to bacterium"/>
    <property type="evidence" value="ECO:0007669"/>
    <property type="project" value="InterPro"/>
</dbReference>
<keyword evidence="5 6" id="KW-0472">Membrane</keyword>
<dbReference type="InterPro" id="IPR003388">
    <property type="entry name" value="Reticulon"/>
</dbReference>
<protein>
    <recommendedName>
        <fullName evidence="6">Reticulon-like protein</fullName>
    </recommendedName>
</protein>
<organism evidence="8 9">
    <name type="scientific">Hevea brasiliensis</name>
    <name type="common">Para rubber tree</name>
    <name type="synonym">Siphonia brasiliensis</name>
    <dbReference type="NCBI Taxonomy" id="3981"/>
    <lineage>
        <taxon>Eukaryota</taxon>
        <taxon>Viridiplantae</taxon>
        <taxon>Streptophyta</taxon>
        <taxon>Embryophyta</taxon>
        <taxon>Tracheophyta</taxon>
        <taxon>Spermatophyta</taxon>
        <taxon>Magnoliopsida</taxon>
        <taxon>eudicotyledons</taxon>
        <taxon>Gunneridae</taxon>
        <taxon>Pentapetalae</taxon>
        <taxon>rosids</taxon>
        <taxon>fabids</taxon>
        <taxon>Malpighiales</taxon>
        <taxon>Euphorbiaceae</taxon>
        <taxon>Crotonoideae</taxon>
        <taxon>Micrandreae</taxon>
        <taxon>Hevea</taxon>
    </lineage>
</organism>
<dbReference type="PANTHER" id="PTHR10994:SF145">
    <property type="entry name" value="RETICULON-LIKE PROTEIN B13"/>
    <property type="match status" value="1"/>
</dbReference>
<feature type="transmembrane region" description="Helical" evidence="6">
    <location>
        <begin position="26"/>
        <end position="44"/>
    </location>
</feature>
<evidence type="ECO:0000256" key="5">
    <source>
        <dbReference type="ARBA" id="ARBA00023136"/>
    </source>
</evidence>
<evidence type="ECO:0000313" key="9">
    <source>
        <dbReference type="Proteomes" id="UP000467840"/>
    </source>
</evidence>
<keyword evidence="9" id="KW-1185">Reference proteome</keyword>
<evidence type="ECO:0000259" key="7">
    <source>
        <dbReference type="PROSITE" id="PS50845"/>
    </source>
</evidence>
<dbReference type="Pfam" id="PF02453">
    <property type="entry name" value="Reticulon"/>
    <property type="match status" value="1"/>
</dbReference>
<comment type="caution">
    <text evidence="8">The sequence shown here is derived from an EMBL/GenBank/DDBJ whole genome shotgun (WGS) entry which is preliminary data.</text>
</comment>
<reference evidence="8 9" key="1">
    <citation type="journal article" date="2020" name="Mol. Plant">
        <title>The Chromosome-Based Rubber Tree Genome Provides New Insights into Spurge Genome Evolution and Rubber Biosynthesis.</title>
        <authorList>
            <person name="Liu J."/>
            <person name="Shi C."/>
            <person name="Shi C.C."/>
            <person name="Li W."/>
            <person name="Zhang Q.J."/>
            <person name="Zhang Y."/>
            <person name="Li K."/>
            <person name="Lu H.F."/>
            <person name="Shi C."/>
            <person name="Zhu S.T."/>
            <person name="Xiao Z.Y."/>
            <person name="Nan H."/>
            <person name="Yue Y."/>
            <person name="Zhu X.G."/>
            <person name="Wu Y."/>
            <person name="Hong X.N."/>
            <person name="Fan G.Y."/>
            <person name="Tong Y."/>
            <person name="Zhang D."/>
            <person name="Mao C.L."/>
            <person name="Liu Y.L."/>
            <person name="Hao S.J."/>
            <person name="Liu W.Q."/>
            <person name="Lv M.Q."/>
            <person name="Zhang H.B."/>
            <person name="Liu Y."/>
            <person name="Hu-Tang G.R."/>
            <person name="Wang J.P."/>
            <person name="Wang J.H."/>
            <person name="Sun Y.H."/>
            <person name="Ni S.B."/>
            <person name="Chen W.B."/>
            <person name="Zhang X.C."/>
            <person name="Jiao Y.N."/>
            <person name="Eichler E.E."/>
            <person name="Li G.H."/>
            <person name="Liu X."/>
            <person name="Gao L.Z."/>
        </authorList>
    </citation>
    <scope>NUCLEOTIDE SEQUENCE [LARGE SCALE GENOMIC DNA]</scope>
    <source>
        <strain evidence="9">cv. GT1</strain>
        <tissue evidence="8">Leaf</tissue>
    </source>
</reference>
<sequence>MSDASKSSLFSSDTVKDIFLWRRKKLSLLVLIVATAAWVLLDIYEFNFITAASWAAMVIVSSLFLYGNLFRLFRKEEPNLSGLEVSEQTAIDTAKSLKEMIEGGIRWMFQSSTVERDWFVFARVVAVLWLLSRVGSCVDLLTQVYIVPVIYMKNKERIKRCEEWMKKQARRFSEMVDDKVLRKVKNKLHGVAEVEVRRGRLNRCTMCTVQCDLSLYAL</sequence>